<dbReference type="Proteomes" id="UP000662747">
    <property type="component" value="Chromosome"/>
</dbReference>
<dbReference type="InterPro" id="IPR037293">
    <property type="entry name" value="Gal_Oxidase_central_sf"/>
</dbReference>
<dbReference type="InterPro" id="IPR011043">
    <property type="entry name" value="Gal_Oxase/kelch_b-propeller"/>
</dbReference>
<dbReference type="Pfam" id="PF01344">
    <property type="entry name" value="Kelch_1"/>
    <property type="match status" value="4"/>
</dbReference>
<dbReference type="PROSITE" id="PS51257">
    <property type="entry name" value="PROKAR_LIPOPROTEIN"/>
    <property type="match status" value="1"/>
</dbReference>
<dbReference type="EMBL" id="CP071090">
    <property type="protein sequence ID" value="QSQ21807.1"/>
    <property type="molecule type" value="Genomic_DNA"/>
</dbReference>
<proteinExistence type="predicted"/>
<feature type="chain" id="PRO_5045462705" evidence="3">
    <location>
        <begin position="27"/>
        <end position="416"/>
    </location>
</feature>
<feature type="signal peptide" evidence="3">
    <location>
        <begin position="1"/>
        <end position="26"/>
    </location>
</feature>
<dbReference type="Gene3D" id="2.130.10.80">
    <property type="entry name" value="Galactose oxidase/kelch, beta-propeller"/>
    <property type="match status" value="4"/>
</dbReference>
<dbReference type="PANTHER" id="PTHR46344:SF27">
    <property type="entry name" value="KELCH REPEAT SUPERFAMILY PROTEIN"/>
    <property type="match status" value="1"/>
</dbReference>
<evidence type="ECO:0000313" key="4">
    <source>
        <dbReference type="EMBL" id="QSQ21807.1"/>
    </source>
</evidence>
<dbReference type="InterPro" id="IPR006652">
    <property type="entry name" value="Kelch_1"/>
</dbReference>
<keyword evidence="2" id="KW-0677">Repeat</keyword>
<keyword evidence="5" id="KW-1185">Reference proteome</keyword>
<reference evidence="4 5" key="1">
    <citation type="submission" date="2021-02" db="EMBL/GenBank/DDBJ databases">
        <title>De Novo genome assembly of isolated myxobacteria.</title>
        <authorList>
            <person name="Stevens D.C."/>
        </authorList>
    </citation>
    <scope>NUCLEOTIDE SEQUENCE [LARGE SCALE GENOMIC DNA]</scope>
    <source>
        <strain evidence="5">SCPEA02</strain>
    </source>
</reference>
<accession>A0ABX7NSF2</accession>
<keyword evidence="1" id="KW-0880">Kelch repeat</keyword>
<sequence length="416" mass="42228">MRRFSTSCISAALFALVFSCSSGPRAEEGHTDAYAQPLTLATPRKLLPFVSLADGRVLAVGGHDGNRTLASCEVFEPATGTWHLTGSMRVARRNHAAVRLADGRVLVAGGTHGQAMGALASAEIYDPATGVWTETATMAEARNDPAMVLLPDGRVLVAGGTDVDRRPLRSAELYDAATGTWSAAEPSGFARGGARTAVVLGNGKVLFASGLQAELYDVATGHWEKAGLAGGAAGTHRLAHSVTLLPDGRVLVVGGTTARAAGTAEVYAPDTGEWTLVASPAVPREHHAAVVMPDGTVWVMGGEHSTTGALASVERFEPATGTWSSAPALAEPRGKLAAVVMPDGTVLVMGGGNEVEGMLSVGERYVPGGCVPTVCSAREGMCGPVADGCGGTLDCGPCGAEVCGAGECRAEGASGP</sequence>
<protein>
    <submittedName>
        <fullName evidence="4">Galactose oxidase</fullName>
    </submittedName>
</protein>
<evidence type="ECO:0000313" key="5">
    <source>
        <dbReference type="Proteomes" id="UP000662747"/>
    </source>
</evidence>
<evidence type="ECO:0000256" key="1">
    <source>
        <dbReference type="ARBA" id="ARBA00022441"/>
    </source>
</evidence>
<dbReference type="PANTHER" id="PTHR46344">
    <property type="entry name" value="OS02G0202900 PROTEIN"/>
    <property type="match status" value="1"/>
</dbReference>
<name>A0ABX7NSF2_9BACT</name>
<evidence type="ECO:0000256" key="2">
    <source>
        <dbReference type="ARBA" id="ARBA00022737"/>
    </source>
</evidence>
<organism evidence="4 5">
    <name type="scientific">Pyxidicoccus parkwayensis</name>
    <dbReference type="NCBI Taxonomy" id="2813578"/>
    <lineage>
        <taxon>Bacteria</taxon>
        <taxon>Pseudomonadati</taxon>
        <taxon>Myxococcota</taxon>
        <taxon>Myxococcia</taxon>
        <taxon>Myxococcales</taxon>
        <taxon>Cystobacterineae</taxon>
        <taxon>Myxococcaceae</taxon>
        <taxon>Pyxidicoccus</taxon>
    </lineage>
</organism>
<gene>
    <name evidence="4" type="ORF">JY651_42775</name>
</gene>
<dbReference type="SMART" id="SM00612">
    <property type="entry name" value="Kelch"/>
    <property type="match status" value="5"/>
</dbReference>
<evidence type="ECO:0000256" key="3">
    <source>
        <dbReference type="SAM" id="SignalP"/>
    </source>
</evidence>
<dbReference type="SUPFAM" id="SSF50965">
    <property type="entry name" value="Galactose oxidase, central domain"/>
    <property type="match status" value="1"/>
</dbReference>
<dbReference type="RefSeq" id="WP_206723384.1">
    <property type="nucleotide sequence ID" value="NZ_CP071090.1"/>
</dbReference>
<keyword evidence="3" id="KW-0732">Signal</keyword>